<dbReference type="Proteomes" id="UP000829364">
    <property type="component" value="Chromosome 6"/>
</dbReference>
<keyword evidence="10" id="KW-1185">Reference proteome</keyword>
<keyword evidence="5 7" id="KW-1133">Transmembrane helix</keyword>
<evidence type="ECO:0000256" key="2">
    <source>
        <dbReference type="ARBA" id="ARBA00022448"/>
    </source>
</evidence>
<dbReference type="Pfam" id="PF03188">
    <property type="entry name" value="Cytochrom_B561"/>
    <property type="match status" value="1"/>
</dbReference>
<keyword evidence="3 7" id="KW-0812">Transmembrane</keyword>
<reference evidence="9" key="1">
    <citation type="submission" date="2021-11" db="EMBL/GenBank/DDBJ databases">
        <title>Purpureocillium_takamizusanense_genome.</title>
        <authorList>
            <person name="Nguyen N.-H."/>
        </authorList>
    </citation>
    <scope>NUCLEOTIDE SEQUENCE</scope>
    <source>
        <strain evidence="9">PT3</strain>
    </source>
</reference>
<proteinExistence type="predicted"/>
<dbReference type="Gene3D" id="2.60.40.1210">
    <property type="entry name" value="Cellobiose dehydrogenase, cytochrome domain"/>
    <property type="match status" value="1"/>
</dbReference>
<evidence type="ECO:0000256" key="7">
    <source>
        <dbReference type="SAM" id="Phobius"/>
    </source>
</evidence>
<evidence type="ECO:0000256" key="5">
    <source>
        <dbReference type="ARBA" id="ARBA00022989"/>
    </source>
</evidence>
<feature type="transmembrane region" description="Helical" evidence="7">
    <location>
        <begin position="243"/>
        <end position="264"/>
    </location>
</feature>
<dbReference type="Gene3D" id="1.20.120.1770">
    <property type="match status" value="1"/>
</dbReference>
<dbReference type="KEGG" id="ptkz:JDV02_006981"/>
<dbReference type="InterPro" id="IPR015920">
    <property type="entry name" value="Cellobiose_DH-like_cyt"/>
</dbReference>
<dbReference type="CDD" id="cd09630">
    <property type="entry name" value="CDH_like_cytochrome"/>
    <property type="match status" value="1"/>
</dbReference>
<protein>
    <recommendedName>
        <fullName evidence="8">Cytochrome b561 domain-containing protein</fullName>
    </recommendedName>
</protein>
<accession>A0A9Q8QJN9</accession>
<evidence type="ECO:0000313" key="10">
    <source>
        <dbReference type="Proteomes" id="UP000829364"/>
    </source>
</evidence>
<evidence type="ECO:0000256" key="6">
    <source>
        <dbReference type="ARBA" id="ARBA00023136"/>
    </source>
</evidence>
<dbReference type="GO" id="GO:0016020">
    <property type="term" value="C:membrane"/>
    <property type="evidence" value="ECO:0007669"/>
    <property type="project" value="UniProtKB-SubCell"/>
</dbReference>
<dbReference type="PANTHER" id="PTHR47797:SF3">
    <property type="entry name" value="CYTOCHROME B561 DOMAIN-CONTAINING PROTEIN"/>
    <property type="match status" value="1"/>
</dbReference>
<dbReference type="OrthoDB" id="19261at2759"/>
<feature type="domain" description="Cytochrome b561" evidence="8">
    <location>
        <begin position="244"/>
        <end position="366"/>
    </location>
</feature>
<dbReference type="GeneID" id="72068930"/>
<dbReference type="PANTHER" id="PTHR47797">
    <property type="entry name" value="DEHYDROGENASE, PUTATIVE (AFU_ORTHOLOGUE AFUA_8G05805)-RELATED"/>
    <property type="match status" value="1"/>
</dbReference>
<gene>
    <name evidence="9" type="ORF">JDV02_006981</name>
</gene>
<dbReference type="SMART" id="SM00665">
    <property type="entry name" value="B561"/>
    <property type="match status" value="1"/>
</dbReference>
<evidence type="ECO:0000256" key="1">
    <source>
        <dbReference type="ARBA" id="ARBA00004370"/>
    </source>
</evidence>
<evidence type="ECO:0000259" key="8">
    <source>
        <dbReference type="SMART" id="SM00665"/>
    </source>
</evidence>
<dbReference type="RefSeq" id="XP_047844416.1">
    <property type="nucleotide sequence ID" value="XM_047988421.1"/>
</dbReference>
<dbReference type="InterPro" id="IPR006593">
    <property type="entry name" value="Cyt_b561/ferric_Rdtase_TM"/>
</dbReference>
<keyword evidence="6 7" id="KW-0472">Membrane</keyword>
<keyword evidence="4" id="KW-0249">Electron transport</keyword>
<feature type="transmembrane region" description="Helical" evidence="7">
    <location>
        <begin position="376"/>
        <end position="397"/>
    </location>
</feature>
<dbReference type="Pfam" id="PF16010">
    <property type="entry name" value="CDH-cyt"/>
    <property type="match status" value="1"/>
</dbReference>
<feature type="transmembrane region" description="Helical" evidence="7">
    <location>
        <begin position="310"/>
        <end position="329"/>
    </location>
</feature>
<dbReference type="EMBL" id="CP086359">
    <property type="protein sequence ID" value="UNI20935.1"/>
    <property type="molecule type" value="Genomic_DNA"/>
</dbReference>
<feature type="transmembrane region" description="Helical" evidence="7">
    <location>
        <begin position="341"/>
        <end position="364"/>
    </location>
</feature>
<evidence type="ECO:0000256" key="4">
    <source>
        <dbReference type="ARBA" id="ARBA00022982"/>
    </source>
</evidence>
<evidence type="ECO:0000256" key="3">
    <source>
        <dbReference type="ARBA" id="ARBA00022692"/>
    </source>
</evidence>
<dbReference type="SUPFAM" id="SSF49344">
    <property type="entry name" value="CBD9-like"/>
    <property type="match status" value="1"/>
</dbReference>
<organism evidence="9 10">
    <name type="scientific">Purpureocillium takamizusanense</name>
    <dbReference type="NCBI Taxonomy" id="2060973"/>
    <lineage>
        <taxon>Eukaryota</taxon>
        <taxon>Fungi</taxon>
        <taxon>Dikarya</taxon>
        <taxon>Ascomycota</taxon>
        <taxon>Pezizomycotina</taxon>
        <taxon>Sordariomycetes</taxon>
        <taxon>Hypocreomycetidae</taxon>
        <taxon>Hypocreales</taxon>
        <taxon>Ophiocordycipitaceae</taxon>
        <taxon>Purpureocillium</taxon>
    </lineage>
</organism>
<evidence type="ECO:0000313" key="9">
    <source>
        <dbReference type="EMBL" id="UNI20935.1"/>
    </source>
</evidence>
<dbReference type="CDD" id="cd08760">
    <property type="entry name" value="Cyt_b561_FRRS1_like"/>
    <property type="match status" value="1"/>
</dbReference>
<sequence length="425" mass="45594">MPPHPLPLIRRGGGVCAYAILLASVASLALASLQYCNQRSHVQLHVCLAVDTYYNATSKAVDLLATFGYQVVSAGGWTAVGLGSSMYGALVIIGYVDHGEPTLDLRQATGHFEPKSLPALPVWTVPSPAVNTSGWFESSFQVYGYDSWLGLQGQSLGVQSFIWATSVSKTAQGERSGGGAFSLSMHDDKGHFSFDFGSRPVGASPSDTSRPPSIHFGKENDNAVEHAGGVSIVDGAPRAFVSYLHGFALVMGIMVLYPAGALALRFTELRPFRLHLYFQLGASLSCLVGFAAAGFIIGADPLRYLTEPHVLLGLVILLSIILQNAFGWLHHRSYKRGTRNTWVTSAHVIVGRCIIVLGSANALLGLTLARTRPTTLVFILTVFIADVLVVSCVWYAARERDGDERQKIGVPLLDDDPDGPDGDTH</sequence>
<dbReference type="AlphaFoldDB" id="A0A9Q8QJN9"/>
<name>A0A9Q8QJN9_9HYPO</name>
<feature type="transmembrane region" description="Helical" evidence="7">
    <location>
        <begin position="276"/>
        <end position="298"/>
    </location>
</feature>
<keyword evidence="2" id="KW-0813">Transport</keyword>
<comment type="subcellular location">
    <subcellularLocation>
        <location evidence="1">Membrane</location>
    </subcellularLocation>
</comment>